<sequence>MWTPSGSHPRCGSSVRQDKLGFVFDAVAFLPFRRHCKITTSHGYRPQEQRPQRAARIAAISAAISLLWGHGGTALLVALQVFYTSSKRSNSSSSSSSLRSFACPTPDETRVLGLTFTSSCRSLFRQALYNAVELVLGDGRDEEDARIWNSARTKSDEDEAEDGPSLMSVDERKEMRRKIREVLDTNLNVEEETDPVQRRIKMQMSVVQSADEWSKMMTFFYCKAVRPTCLIERLAKIKRRFHRSHRGGT</sequence>
<gene>
    <name evidence="2" type="ORF">MUK42_18900</name>
</gene>
<keyword evidence="3" id="KW-1185">Reference proteome</keyword>
<name>A0A9E7G757_9LILI</name>
<evidence type="ECO:0000313" key="3">
    <source>
        <dbReference type="Proteomes" id="UP001055439"/>
    </source>
</evidence>
<dbReference type="InterPro" id="IPR044701">
    <property type="entry name" value="MRL7/MRL7L"/>
</dbReference>
<dbReference type="GO" id="GO:0006355">
    <property type="term" value="P:regulation of DNA-templated transcription"/>
    <property type="evidence" value="ECO:0007669"/>
    <property type="project" value="InterPro"/>
</dbReference>
<evidence type="ECO:0000313" key="2">
    <source>
        <dbReference type="EMBL" id="URE07858.1"/>
    </source>
</evidence>
<evidence type="ECO:0000256" key="1">
    <source>
        <dbReference type="SAM" id="Phobius"/>
    </source>
</evidence>
<organism evidence="2 3">
    <name type="scientific">Musa troglodytarum</name>
    <name type="common">fe'i banana</name>
    <dbReference type="NCBI Taxonomy" id="320322"/>
    <lineage>
        <taxon>Eukaryota</taxon>
        <taxon>Viridiplantae</taxon>
        <taxon>Streptophyta</taxon>
        <taxon>Embryophyta</taxon>
        <taxon>Tracheophyta</taxon>
        <taxon>Spermatophyta</taxon>
        <taxon>Magnoliopsida</taxon>
        <taxon>Liliopsida</taxon>
        <taxon>Zingiberales</taxon>
        <taxon>Musaceae</taxon>
        <taxon>Musa</taxon>
    </lineage>
</organism>
<dbReference type="GO" id="GO:0009570">
    <property type="term" value="C:chloroplast stroma"/>
    <property type="evidence" value="ECO:0007669"/>
    <property type="project" value="TreeGrafter"/>
</dbReference>
<proteinExistence type="predicted"/>
<keyword evidence="1" id="KW-0812">Transmembrane</keyword>
<protein>
    <submittedName>
        <fullName evidence="2">Uncharacterized protein</fullName>
    </submittedName>
</protein>
<keyword evidence="1" id="KW-0472">Membrane</keyword>
<keyword evidence="1" id="KW-1133">Transmembrane helix</keyword>
<feature type="transmembrane region" description="Helical" evidence="1">
    <location>
        <begin position="57"/>
        <end position="83"/>
    </location>
</feature>
<dbReference type="AlphaFoldDB" id="A0A9E7G757"/>
<dbReference type="OrthoDB" id="10568090at2759"/>
<dbReference type="PANTHER" id="PTHR34669">
    <property type="entry name" value="THIOREDOXIN-LIKE FOLD DOMAIN-CONTAINING PROTEIN MRL7L, CHLOROPLASTIC"/>
    <property type="match status" value="1"/>
</dbReference>
<dbReference type="EMBL" id="CP097507">
    <property type="protein sequence ID" value="URE07858.1"/>
    <property type="molecule type" value="Genomic_DNA"/>
</dbReference>
<accession>A0A9E7G757</accession>
<dbReference type="GO" id="GO:0009658">
    <property type="term" value="P:chloroplast organization"/>
    <property type="evidence" value="ECO:0007669"/>
    <property type="project" value="InterPro"/>
</dbReference>
<feature type="non-terminal residue" evidence="2">
    <location>
        <position position="249"/>
    </location>
</feature>
<dbReference type="Proteomes" id="UP001055439">
    <property type="component" value="Chromosome 5"/>
</dbReference>
<reference evidence="2" key="1">
    <citation type="submission" date="2022-05" db="EMBL/GenBank/DDBJ databases">
        <title>The Musa troglodytarum L. genome provides insights into the mechanism of non-climacteric behaviour and enrichment of carotenoids.</title>
        <authorList>
            <person name="Wang J."/>
        </authorList>
    </citation>
    <scope>NUCLEOTIDE SEQUENCE</scope>
    <source>
        <tissue evidence="2">Leaf</tissue>
    </source>
</reference>
<dbReference type="PANTHER" id="PTHR34669:SF1">
    <property type="entry name" value="THIOREDOXIN-LIKE FOLD DOMAIN-CONTAINING PROTEIN MRL7L, CHLOROPLASTIC"/>
    <property type="match status" value="1"/>
</dbReference>